<evidence type="ECO:0000313" key="2">
    <source>
        <dbReference type="Proteomes" id="UP000799436"/>
    </source>
</evidence>
<proteinExistence type="predicted"/>
<sequence>MSSFISNDILSISPPHPRRRLRGSMGLSGSCCVISTPRSCTQAVMQQCQLLCRSQLQLSCTFGFNQQLFAPTLRNSNQLCSPSAILTDSSGLCCWLHVRAMRRCCAHCRLNMRCASKVWFTYQTLRPIMRELHKSTARRVLLHRDHVADEFLVAPRVLRLFVRVWQSDEHLTIPTFAAHVVQRSYFSSVAVTATIDGCLGACLRWSPAAPANVSGLRGPRKPALWPCAMVSTLHTAELPHPSGAFNATLMMTMMARNTQSGSP</sequence>
<evidence type="ECO:0000313" key="1">
    <source>
        <dbReference type="EMBL" id="KAF2769512.1"/>
    </source>
</evidence>
<accession>A0A6G1LA95</accession>
<dbReference type="Proteomes" id="UP000799436">
    <property type="component" value="Unassembled WGS sequence"/>
</dbReference>
<name>A0A6G1LA95_9PEZI</name>
<keyword evidence="2" id="KW-1185">Reference proteome</keyword>
<dbReference type="EMBL" id="ML995833">
    <property type="protein sequence ID" value="KAF2769512.1"/>
    <property type="molecule type" value="Genomic_DNA"/>
</dbReference>
<organism evidence="1 2">
    <name type="scientific">Teratosphaeria nubilosa</name>
    <dbReference type="NCBI Taxonomy" id="161662"/>
    <lineage>
        <taxon>Eukaryota</taxon>
        <taxon>Fungi</taxon>
        <taxon>Dikarya</taxon>
        <taxon>Ascomycota</taxon>
        <taxon>Pezizomycotina</taxon>
        <taxon>Dothideomycetes</taxon>
        <taxon>Dothideomycetidae</taxon>
        <taxon>Mycosphaerellales</taxon>
        <taxon>Teratosphaeriaceae</taxon>
        <taxon>Teratosphaeria</taxon>
    </lineage>
</organism>
<gene>
    <name evidence="1" type="ORF">EJ03DRAFT_93869</name>
</gene>
<dbReference type="AlphaFoldDB" id="A0A6G1LA95"/>
<reference evidence="1" key="1">
    <citation type="journal article" date="2020" name="Stud. Mycol.">
        <title>101 Dothideomycetes genomes: a test case for predicting lifestyles and emergence of pathogens.</title>
        <authorList>
            <person name="Haridas S."/>
            <person name="Albert R."/>
            <person name="Binder M."/>
            <person name="Bloem J."/>
            <person name="Labutti K."/>
            <person name="Salamov A."/>
            <person name="Andreopoulos B."/>
            <person name="Baker S."/>
            <person name="Barry K."/>
            <person name="Bills G."/>
            <person name="Bluhm B."/>
            <person name="Cannon C."/>
            <person name="Castanera R."/>
            <person name="Culley D."/>
            <person name="Daum C."/>
            <person name="Ezra D."/>
            <person name="Gonzalez J."/>
            <person name="Henrissat B."/>
            <person name="Kuo A."/>
            <person name="Liang C."/>
            <person name="Lipzen A."/>
            <person name="Lutzoni F."/>
            <person name="Magnuson J."/>
            <person name="Mondo S."/>
            <person name="Nolan M."/>
            <person name="Ohm R."/>
            <person name="Pangilinan J."/>
            <person name="Park H.-J."/>
            <person name="Ramirez L."/>
            <person name="Alfaro M."/>
            <person name="Sun H."/>
            <person name="Tritt A."/>
            <person name="Yoshinaga Y."/>
            <person name="Zwiers L.-H."/>
            <person name="Turgeon B."/>
            <person name="Goodwin S."/>
            <person name="Spatafora J."/>
            <person name="Crous P."/>
            <person name="Grigoriev I."/>
        </authorList>
    </citation>
    <scope>NUCLEOTIDE SEQUENCE</scope>
    <source>
        <strain evidence="1">CBS 116005</strain>
    </source>
</reference>
<protein>
    <submittedName>
        <fullName evidence="1">Uncharacterized protein</fullName>
    </submittedName>
</protein>